<dbReference type="InterPro" id="IPR013103">
    <property type="entry name" value="RVT_2"/>
</dbReference>
<keyword evidence="2" id="KW-0378">Hydrolase</keyword>
<name>A0ABQ5G1T0_9ASTR</name>
<dbReference type="PANTHER" id="PTHR42648">
    <property type="entry name" value="TRANSPOSASE, PUTATIVE-RELATED"/>
    <property type="match status" value="1"/>
</dbReference>
<dbReference type="PANTHER" id="PTHR42648:SF32">
    <property type="entry name" value="RIBONUCLEASE H-LIKE DOMAIN, GAG-PRE-INTEGRASE DOMAIN PROTEIN-RELATED"/>
    <property type="match status" value="1"/>
</dbReference>
<dbReference type="InterPro" id="IPR036397">
    <property type="entry name" value="RNaseH_sf"/>
</dbReference>
<dbReference type="SUPFAM" id="SSF53098">
    <property type="entry name" value="Ribonuclease H-like"/>
    <property type="match status" value="1"/>
</dbReference>
<dbReference type="InterPro" id="IPR039537">
    <property type="entry name" value="Retrotran_Ty1/copia-like"/>
</dbReference>
<dbReference type="PROSITE" id="PS50994">
    <property type="entry name" value="INTEGRASE"/>
    <property type="match status" value="1"/>
</dbReference>
<keyword evidence="1" id="KW-0479">Metal-binding</keyword>
<gene>
    <name evidence="5" type="ORF">Tco_1028305</name>
</gene>
<proteinExistence type="predicted"/>
<protein>
    <submittedName>
        <fullName evidence="5">Ribonuclease H-like domain-containing protein</fullName>
    </submittedName>
</protein>
<dbReference type="Gene3D" id="3.30.420.10">
    <property type="entry name" value="Ribonuclease H-like superfamily/Ribonuclease H"/>
    <property type="match status" value="1"/>
</dbReference>
<organism evidence="5 6">
    <name type="scientific">Tanacetum coccineum</name>
    <dbReference type="NCBI Taxonomy" id="301880"/>
    <lineage>
        <taxon>Eukaryota</taxon>
        <taxon>Viridiplantae</taxon>
        <taxon>Streptophyta</taxon>
        <taxon>Embryophyta</taxon>
        <taxon>Tracheophyta</taxon>
        <taxon>Spermatophyta</taxon>
        <taxon>Magnoliopsida</taxon>
        <taxon>eudicotyledons</taxon>
        <taxon>Gunneridae</taxon>
        <taxon>Pentapetalae</taxon>
        <taxon>asterids</taxon>
        <taxon>campanulids</taxon>
        <taxon>Asterales</taxon>
        <taxon>Asteraceae</taxon>
        <taxon>Asteroideae</taxon>
        <taxon>Anthemideae</taxon>
        <taxon>Anthemidinae</taxon>
        <taxon>Tanacetum</taxon>
    </lineage>
</organism>
<comment type="caution">
    <text evidence="5">The sequence shown here is derived from an EMBL/GenBank/DDBJ whole genome shotgun (WGS) entry which is preliminary data.</text>
</comment>
<accession>A0ABQ5G1T0</accession>
<evidence type="ECO:0000259" key="4">
    <source>
        <dbReference type="PROSITE" id="PS50994"/>
    </source>
</evidence>
<evidence type="ECO:0000313" key="5">
    <source>
        <dbReference type="EMBL" id="GJT69019.1"/>
    </source>
</evidence>
<feature type="domain" description="Integrase catalytic" evidence="4">
    <location>
        <begin position="147"/>
        <end position="313"/>
    </location>
</feature>
<evidence type="ECO:0000256" key="1">
    <source>
        <dbReference type="ARBA" id="ARBA00022723"/>
    </source>
</evidence>
<reference evidence="5" key="1">
    <citation type="journal article" date="2022" name="Int. J. Mol. Sci.">
        <title>Draft Genome of Tanacetum Coccineum: Genomic Comparison of Closely Related Tanacetum-Family Plants.</title>
        <authorList>
            <person name="Yamashiro T."/>
            <person name="Shiraishi A."/>
            <person name="Nakayama K."/>
            <person name="Satake H."/>
        </authorList>
    </citation>
    <scope>NUCLEOTIDE SEQUENCE</scope>
</reference>
<reference evidence="5" key="2">
    <citation type="submission" date="2022-01" db="EMBL/GenBank/DDBJ databases">
        <authorList>
            <person name="Yamashiro T."/>
            <person name="Shiraishi A."/>
            <person name="Satake H."/>
            <person name="Nakayama K."/>
        </authorList>
    </citation>
    <scope>NUCLEOTIDE SEQUENCE</scope>
</reference>
<dbReference type="Proteomes" id="UP001151760">
    <property type="component" value="Unassembled WGS sequence"/>
</dbReference>
<feature type="compositionally biased region" description="Polar residues" evidence="3">
    <location>
        <begin position="386"/>
        <end position="398"/>
    </location>
</feature>
<feature type="compositionally biased region" description="Low complexity" evidence="3">
    <location>
        <begin position="850"/>
        <end position="865"/>
    </location>
</feature>
<dbReference type="InterPro" id="IPR025724">
    <property type="entry name" value="GAG-pre-integrase_dom"/>
</dbReference>
<feature type="region of interest" description="Disordered" evidence="3">
    <location>
        <begin position="843"/>
        <end position="865"/>
    </location>
</feature>
<dbReference type="Pfam" id="PF07727">
    <property type="entry name" value="RVT_2"/>
    <property type="match status" value="1"/>
</dbReference>
<dbReference type="Pfam" id="PF13976">
    <property type="entry name" value="gag_pre-integrs"/>
    <property type="match status" value="1"/>
</dbReference>
<evidence type="ECO:0000313" key="6">
    <source>
        <dbReference type="Proteomes" id="UP001151760"/>
    </source>
</evidence>
<feature type="region of interest" description="Disordered" evidence="3">
    <location>
        <begin position="361"/>
        <end position="398"/>
    </location>
</feature>
<evidence type="ECO:0000256" key="2">
    <source>
        <dbReference type="ARBA" id="ARBA00022801"/>
    </source>
</evidence>
<dbReference type="InterPro" id="IPR001584">
    <property type="entry name" value="Integrase_cat-core"/>
</dbReference>
<dbReference type="InterPro" id="IPR012337">
    <property type="entry name" value="RNaseH-like_sf"/>
</dbReference>
<dbReference type="EMBL" id="BQNB010017950">
    <property type="protein sequence ID" value="GJT69019.1"/>
    <property type="molecule type" value="Genomic_DNA"/>
</dbReference>
<keyword evidence="6" id="KW-1185">Reference proteome</keyword>
<feature type="compositionally biased region" description="Basic and acidic residues" evidence="3">
    <location>
        <begin position="361"/>
        <end position="370"/>
    </location>
</feature>
<dbReference type="Pfam" id="PF00665">
    <property type="entry name" value="rve"/>
    <property type="match status" value="1"/>
</dbReference>
<sequence length="935" mass="104993">MTGNMSFLTDYQEINGGFVAFGGSPKGENNVLFFETECLVLSPDFKLLDESQVLLKVPRQNNMYSFDLKNVVPSGGLICLFTKATIDESNLWHRSLSHIKFKTINKLVRGNLVRGLTSKLFENDQTCVACQNGKHHKASCKTKTMSSICKPLQLLHIDLFGLVSMKSINKKSYCLVVTDDFSRFSWVFFLATKDETPEILKNFITGIEKKTYHKVKTIRCDNGTEFKNRIMNEFCEMKGIRREFSVARTPQQNGVSERKNRTLIEAARTMLADSKLPTTFWAEAVNTACYIQNRVLVIKPHNKTPYELFLGRKYALSFMRPFGCPVTILNTLDHLGKFDGKSDDGFFVGYSINSKAFRGSEDEVANDARKKNGVLDPEKEDDKSGQGETTNTNSTNRLNIVSSSINNVSSSFTTMDPGRERDQTNEFESMFGQDKDANGNSIYRMFTPVNAARSSCNNLGGSIPVNAATLPNADLPTDPLMPDLEDTGIFSGAYDDEDVYRNKKDERGIVVRNKARLVAQGYTQEEGIDYDEVFAPVARIEAIRLFLAYASFMGFIVYQMDVKSAFLYGTIEEEVYVCQPPGFEDPQFPDKVYKVEKALYGLHQAPRAWYETLSTYLLENRFRRGTIDKTLFIKKDKGDILFDAQEVPDEFYEETHFLRMVAMKIASTLIETNKALLKDKEAEDVDVHLYRSMIGSLMYLIASRPDIMFVVCACARFQVTPKVLHLHAVKRIFRYLKGQPKLGLCQDTKIPQSSGPPEKVGDEAVHKELGDRMERAATTASSLEAEQDSGRGIFTATIDGKVKVVSEASIRRHLKLEDSDGISTLPTSEIFEQLALMGEGSTIPVKSHHTPISTPSTSQPPTSPPSIQITYVAEEAATMPHDLPFSRVYSLRSDEGSMTLNELTILYTTLSKKVETLESDLKPNRHMVLLKLSSS</sequence>
<evidence type="ECO:0000256" key="3">
    <source>
        <dbReference type="SAM" id="MobiDB-lite"/>
    </source>
</evidence>
<feature type="compositionally biased region" description="Basic and acidic residues" evidence="3">
    <location>
        <begin position="376"/>
        <end position="385"/>
    </location>
</feature>